<protein>
    <submittedName>
        <fullName evidence="1">Uncharacterized protein</fullName>
    </submittedName>
</protein>
<reference evidence="1" key="2">
    <citation type="submission" date="2020-09" db="EMBL/GenBank/DDBJ databases">
        <authorList>
            <person name="Sun Q."/>
            <person name="Kim S."/>
        </authorList>
    </citation>
    <scope>NUCLEOTIDE SEQUENCE</scope>
    <source>
        <strain evidence="1">KCTC 32437</strain>
    </source>
</reference>
<gene>
    <name evidence="1" type="ORF">GCM10007989_25430</name>
</gene>
<sequence>MTAPARISRAYLRERIEAGDRPSDIARDLGVHPSTVCRHLRLHDIPYSSKPGAQRVLDRRQGPRIGPACSYKHPI</sequence>
<dbReference type="AlphaFoldDB" id="A0A918SA05"/>
<dbReference type="Pfam" id="PF13384">
    <property type="entry name" value="HTH_23"/>
    <property type="match status" value="1"/>
</dbReference>
<dbReference type="EMBL" id="BMZE01000002">
    <property type="protein sequence ID" value="GHA28294.1"/>
    <property type="molecule type" value="Genomic_DNA"/>
</dbReference>
<evidence type="ECO:0000313" key="1">
    <source>
        <dbReference type="EMBL" id="GHA28294.1"/>
    </source>
</evidence>
<evidence type="ECO:0000313" key="2">
    <source>
        <dbReference type="Proteomes" id="UP000646579"/>
    </source>
</evidence>
<dbReference type="Proteomes" id="UP000646579">
    <property type="component" value="Unassembled WGS sequence"/>
</dbReference>
<name>A0A918SA05_9HYPH</name>
<proteinExistence type="predicted"/>
<accession>A0A918SA05</accession>
<reference evidence="1" key="1">
    <citation type="journal article" date="2014" name="Int. J. Syst. Evol. Microbiol.">
        <title>Complete genome sequence of Corynebacterium casei LMG S-19264T (=DSM 44701T), isolated from a smear-ripened cheese.</title>
        <authorList>
            <consortium name="US DOE Joint Genome Institute (JGI-PGF)"/>
            <person name="Walter F."/>
            <person name="Albersmeier A."/>
            <person name="Kalinowski J."/>
            <person name="Ruckert C."/>
        </authorList>
    </citation>
    <scope>NUCLEOTIDE SEQUENCE</scope>
    <source>
        <strain evidence="1">KCTC 32437</strain>
    </source>
</reference>
<comment type="caution">
    <text evidence="1">The sequence shown here is derived from an EMBL/GenBank/DDBJ whole genome shotgun (WGS) entry which is preliminary data.</text>
</comment>
<keyword evidence="2" id="KW-1185">Reference proteome</keyword>
<organism evidence="1 2">
    <name type="scientific">Devosia pacifica</name>
    <dbReference type="NCBI Taxonomy" id="1335967"/>
    <lineage>
        <taxon>Bacteria</taxon>
        <taxon>Pseudomonadati</taxon>
        <taxon>Pseudomonadota</taxon>
        <taxon>Alphaproteobacteria</taxon>
        <taxon>Hyphomicrobiales</taxon>
        <taxon>Devosiaceae</taxon>
        <taxon>Devosia</taxon>
    </lineage>
</organism>